<evidence type="ECO:0000256" key="4">
    <source>
        <dbReference type="ARBA" id="ARBA00022989"/>
    </source>
</evidence>
<feature type="domain" description="ABC3 transporter permease C-terminal" evidence="7">
    <location>
        <begin position="65"/>
        <end position="160"/>
    </location>
</feature>
<evidence type="ECO:0000256" key="1">
    <source>
        <dbReference type="ARBA" id="ARBA00004651"/>
    </source>
</evidence>
<keyword evidence="3 6" id="KW-0812">Transmembrane</keyword>
<feature type="transmembrane region" description="Helical" evidence="6">
    <location>
        <begin position="21"/>
        <end position="42"/>
    </location>
</feature>
<sequence>MSHRISWKLAWRNFKAHRRLNLPYVFAIALMLALEFVMVSLIDNHYIQTRHQVLPTIMKLGCLIGGILSVIFILYAENFSQKQRKAEMGLYTILGLENKHIRRMLAKERLIKTALVVPIAVLEGYLIGSLMFLLLNRMMNETGVPLMEYPFSLIAAGVVVSLYLGLQVLLRLQTLWQLHHLKPVDWLQASRRGEKEPNGNLMLGILGLGLLILGYVKANQSGNLFNSIPIFFLATLLVIAGTYLIFTSLSIWGLKALKRRPNFYYKKAHFLSLSGMLYRMKANAVSLASIAILSTGVILTLGLTLSLYRNMNQAGDQVLEREYLLEEANLDIPSDAAKELLDQGIQQVTERVMISNGFFHQSLQTIAYLQDGVLHEVPLNAQGKSDVQGFYLLVEDLASYQARTNEHVELAANEILLASNRPDLVLPQEIELANQQYKVKAPAKKMASWNMAVDSLAIVVPEGSDLKQVQASYRMSDLGADHLSENPINYRYYFDAQGDLQVLNLVSGDLLQKGLVLSSRQQMKRDLYSVNGGLLYLGVLVSVILMMGIGLLLYYKQLSEGLSDQINYNIMKRVGLDEGMIKQTIRSQILWIFILPLIAAMVHTLAAWRLVFGTLLTILQVNDQVLIISSVLIIVLAFILVYLVFYLMSSGVYYRLVNQNNSPNNK</sequence>
<protein>
    <submittedName>
        <fullName evidence="8">ABC transporter permease</fullName>
    </submittedName>
</protein>
<evidence type="ECO:0000256" key="6">
    <source>
        <dbReference type="PIRNR" id="PIRNR018968"/>
    </source>
</evidence>
<dbReference type="InterPro" id="IPR052536">
    <property type="entry name" value="ABC-4_Integral_Memb_Prot"/>
</dbReference>
<dbReference type="PANTHER" id="PTHR46795:SF3">
    <property type="entry name" value="ABC TRANSPORTER PERMEASE"/>
    <property type="match status" value="1"/>
</dbReference>
<feature type="transmembrane region" description="Helical" evidence="6">
    <location>
        <begin position="54"/>
        <end position="75"/>
    </location>
</feature>
<evidence type="ECO:0000256" key="5">
    <source>
        <dbReference type="ARBA" id="ARBA00023136"/>
    </source>
</evidence>
<feature type="transmembrane region" description="Helical" evidence="6">
    <location>
        <begin position="201"/>
        <end position="218"/>
    </location>
</feature>
<comment type="caution">
    <text evidence="8">The sequence shown here is derived from an EMBL/GenBank/DDBJ whole genome shotgun (WGS) entry which is preliminary data.</text>
</comment>
<evidence type="ECO:0000256" key="2">
    <source>
        <dbReference type="ARBA" id="ARBA00022475"/>
    </source>
</evidence>
<evidence type="ECO:0000313" key="8">
    <source>
        <dbReference type="EMBL" id="MDK7187013.1"/>
    </source>
</evidence>
<feature type="transmembrane region" description="Helical" evidence="6">
    <location>
        <begin position="110"/>
        <end position="133"/>
    </location>
</feature>
<name>A0AAJ1Q3I2_9LACT</name>
<evidence type="ECO:0000256" key="3">
    <source>
        <dbReference type="ARBA" id="ARBA00022692"/>
    </source>
</evidence>
<evidence type="ECO:0000313" key="9">
    <source>
        <dbReference type="Proteomes" id="UP001229251"/>
    </source>
</evidence>
<gene>
    <name evidence="8" type="ORF">QP433_03375</name>
</gene>
<comment type="subcellular location">
    <subcellularLocation>
        <location evidence="1 6">Cell membrane</location>
        <topology evidence="1 6">Multi-pass membrane protein</topology>
    </subcellularLocation>
</comment>
<feature type="transmembrane region" description="Helical" evidence="6">
    <location>
        <begin position="230"/>
        <end position="254"/>
    </location>
</feature>
<feature type="transmembrane region" description="Helical" evidence="6">
    <location>
        <begin position="153"/>
        <end position="172"/>
    </location>
</feature>
<dbReference type="Proteomes" id="UP001229251">
    <property type="component" value="Unassembled WGS sequence"/>
</dbReference>
<dbReference type="PIRSF" id="PIRSF018968">
    <property type="entry name" value="ABC_permease_BceB"/>
    <property type="match status" value="1"/>
</dbReference>
<proteinExistence type="inferred from homology"/>
<dbReference type="InterPro" id="IPR003838">
    <property type="entry name" value="ABC3_permease_C"/>
</dbReference>
<feature type="transmembrane region" description="Helical" evidence="6">
    <location>
        <begin position="284"/>
        <end position="308"/>
    </location>
</feature>
<reference evidence="8" key="1">
    <citation type="submission" date="2023-05" db="EMBL/GenBank/DDBJ databases">
        <title>Cataloging the Phylogenetic Diversity of Human Bladder Bacteria.</title>
        <authorList>
            <person name="Du J."/>
        </authorList>
    </citation>
    <scope>NUCLEOTIDE SEQUENCE</scope>
    <source>
        <strain evidence="8">UMB1231</strain>
    </source>
</reference>
<feature type="transmembrane region" description="Helical" evidence="6">
    <location>
        <begin position="533"/>
        <end position="555"/>
    </location>
</feature>
<dbReference type="RefSeq" id="WP_285065527.1">
    <property type="nucleotide sequence ID" value="NZ_JASOOE010000005.1"/>
</dbReference>
<keyword evidence="4 6" id="KW-1133">Transmembrane helix</keyword>
<organism evidence="8 9">
    <name type="scientific">Facklamia hominis</name>
    <dbReference type="NCBI Taxonomy" id="178214"/>
    <lineage>
        <taxon>Bacteria</taxon>
        <taxon>Bacillati</taxon>
        <taxon>Bacillota</taxon>
        <taxon>Bacilli</taxon>
        <taxon>Lactobacillales</taxon>
        <taxon>Aerococcaceae</taxon>
        <taxon>Facklamia</taxon>
    </lineage>
</organism>
<dbReference type="GO" id="GO:0005886">
    <property type="term" value="C:plasma membrane"/>
    <property type="evidence" value="ECO:0007669"/>
    <property type="project" value="UniProtKB-SubCell"/>
</dbReference>
<keyword evidence="2 6" id="KW-1003">Cell membrane</keyword>
<feature type="transmembrane region" description="Helical" evidence="6">
    <location>
        <begin position="624"/>
        <end position="648"/>
    </location>
</feature>
<dbReference type="PANTHER" id="PTHR46795">
    <property type="entry name" value="ABC TRANSPORTER PERMEASE-RELATED-RELATED"/>
    <property type="match status" value="1"/>
</dbReference>
<feature type="transmembrane region" description="Helical" evidence="6">
    <location>
        <begin position="589"/>
        <end position="612"/>
    </location>
</feature>
<dbReference type="AlphaFoldDB" id="A0AAJ1Q3I2"/>
<accession>A0AAJ1Q3I2</accession>
<dbReference type="EMBL" id="JASOOE010000005">
    <property type="protein sequence ID" value="MDK7187013.1"/>
    <property type="molecule type" value="Genomic_DNA"/>
</dbReference>
<keyword evidence="5 6" id="KW-0472">Membrane</keyword>
<comment type="similarity">
    <text evidence="6">Belongs to the ABC-4 integral membrane protein family.</text>
</comment>
<dbReference type="GO" id="GO:0055085">
    <property type="term" value="P:transmembrane transport"/>
    <property type="evidence" value="ECO:0007669"/>
    <property type="project" value="UniProtKB-UniRule"/>
</dbReference>
<evidence type="ECO:0000259" key="7">
    <source>
        <dbReference type="Pfam" id="PF02687"/>
    </source>
</evidence>
<keyword evidence="6" id="KW-0813">Transport</keyword>
<dbReference type="Pfam" id="PF02687">
    <property type="entry name" value="FtsX"/>
    <property type="match status" value="1"/>
</dbReference>
<dbReference type="InterPro" id="IPR027022">
    <property type="entry name" value="ABC_permease_BceB-typ"/>
</dbReference>